<proteinExistence type="predicted"/>
<dbReference type="PANTHER" id="PTHR31551:SF1">
    <property type="entry name" value="COILED-COIL DOMAIN-CONTAINING PROTEIN 12"/>
    <property type="match status" value="1"/>
</dbReference>
<evidence type="ECO:0000256" key="1">
    <source>
        <dbReference type="SAM" id="MobiDB-lite"/>
    </source>
</evidence>
<protein>
    <recommendedName>
        <fullName evidence="3">Coiled-coil domain-containing protein 12</fullName>
    </recommendedName>
</protein>
<dbReference type="GO" id="GO:0005684">
    <property type="term" value="C:U2-type spliceosomal complex"/>
    <property type="evidence" value="ECO:0007669"/>
    <property type="project" value="TreeGrafter"/>
</dbReference>
<dbReference type="InterPro" id="IPR013169">
    <property type="entry name" value="mRNA_splic_Cwf18-like"/>
</dbReference>
<dbReference type="GO" id="GO:0071014">
    <property type="term" value="C:post-mRNA release spliceosomal complex"/>
    <property type="evidence" value="ECO:0007669"/>
    <property type="project" value="TreeGrafter"/>
</dbReference>
<feature type="region of interest" description="Disordered" evidence="1">
    <location>
        <begin position="178"/>
        <end position="197"/>
    </location>
</feature>
<accession>A0A7R9DER9</accession>
<name>A0A7R9DER9_TIMPO</name>
<feature type="region of interest" description="Disordered" evidence="1">
    <location>
        <begin position="26"/>
        <end position="58"/>
    </location>
</feature>
<reference evidence="2" key="1">
    <citation type="submission" date="2020-11" db="EMBL/GenBank/DDBJ databases">
        <authorList>
            <person name="Tran Van P."/>
        </authorList>
    </citation>
    <scope>NUCLEOTIDE SEQUENCE</scope>
</reference>
<dbReference type="Pfam" id="PF08315">
    <property type="entry name" value="cwf18"/>
    <property type="match status" value="1"/>
</dbReference>
<sequence length="197" mass="22661">MSSDNKVGFLEEEAIKRKERLKVLKRKHDDVSSGEIQKPSTEITNSLPTSASLRPRHRLRSRSPCSVINRCYNIRLFWPQSLYPPKFRSYRPLDESLKENVIPDAQPGNVDDEVKAQLEAANSRVVIEELDITNLAPRKPDWDLKRDVAKKLERLERRTQKAIAELIRDRLKKGQEDFATSVDAGARANQELDVDED</sequence>
<evidence type="ECO:0000313" key="2">
    <source>
        <dbReference type="EMBL" id="CAD7412229.1"/>
    </source>
</evidence>
<evidence type="ECO:0008006" key="3">
    <source>
        <dbReference type="Google" id="ProtNLM"/>
    </source>
</evidence>
<gene>
    <name evidence="2" type="ORF">TPSB3V08_LOCUS8298</name>
</gene>
<dbReference type="EMBL" id="OD005879">
    <property type="protein sequence ID" value="CAD7412229.1"/>
    <property type="molecule type" value="Genomic_DNA"/>
</dbReference>
<dbReference type="PANTHER" id="PTHR31551">
    <property type="entry name" value="PRE-MRNA-SPLICING FACTOR CWF18"/>
    <property type="match status" value="1"/>
</dbReference>
<feature type="compositionally biased region" description="Polar residues" evidence="1">
    <location>
        <begin position="34"/>
        <end position="49"/>
    </location>
</feature>
<dbReference type="AlphaFoldDB" id="A0A7R9DER9"/>
<organism evidence="2">
    <name type="scientific">Timema poppense</name>
    <name type="common">Walking stick</name>
    <dbReference type="NCBI Taxonomy" id="170557"/>
    <lineage>
        <taxon>Eukaryota</taxon>
        <taxon>Metazoa</taxon>
        <taxon>Ecdysozoa</taxon>
        <taxon>Arthropoda</taxon>
        <taxon>Hexapoda</taxon>
        <taxon>Insecta</taxon>
        <taxon>Pterygota</taxon>
        <taxon>Neoptera</taxon>
        <taxon>Polyneoptera</taxon>
        <taxon>Phasmatodea</taxon>
        <taxon>Timematodea</taxon>
        <taxon>Timematoidea</taxon>
        <taxon>Timematidae</taxon>
        <taxon>Timema</taxon>
    </lineage>
</organism>